<feature type="domain" description="Rhodanese" evidence="2">
    <location>
        <begin position="380"/>
        <end position="468"/>
    </location>
</feature>
<dbReference type="Gene3D" id="3.40.250.10">
    <property type="entry name" value="Rhodanese-like domain"/>
    <property type="match status" value="2"/>
</dbReference>
<evidence type="ECO:0000256" key="1">
    <source>
        <dbReference type="ARBA" id="ARBA00022723"/>
    </source>
</evidence>
<dbReference type="SUPFAM" id="SSF56281">
    <property type="entry name" value="Metallo-hydrolase/oxidoreductase"/>
    <property type="match status" value="1"/>
</dbReference>
<dbReference type="FunFam" id="3.60.15.10:FF:000030">
    <property type="entry name" value="Metallo-beta-lactamase family protein"/>
    <property type="match status" value="1"/>
</dbReference>
<dbReference type="PANTHER" id="PTHR43084">
    <property type="entry name" value="PERSULFIDE DIOXYGENASE ETHE1"/>
    <property type="match status" value="1"/>
</dbReference>
<dbReference type="SMART" id="SM00450">
    <property type="entry name" value="RHOD"/>
    <property type="match status" value="1"/>
</dbReference>
<reference evidence="3 4" key="1">
    <citation type="submission" date="2015-01" db="EMBL/GenBank/DDBJ databases">
        <title>Genome sequencing of Jeotgalibacillus soli.</title>
        <authorList>
            <person name="Goh K.M."/>
            <person name="Chan K.-G."/>
            <person name="Yaakop A.S."/>
            <person name="Ee R."/>
            <person name="Gan H.M."/>
            <person name="Chan C.S."/>
        </authorList>
    </citation>
    <scope>NUCLEOTIDE SEQUENCE [LARGE SCALE GENOMIC DNA]</scope>
    <source>
        <strain evidence="3 4">P9</strain>
    </source>
</reference>
<dbReference type="RefSeq" id="WP_041085888.1">
    <property type="nucleotide sequence ID" value="NZ_JXRP01000006.1"/>
</dbReference>
<organism evidence="3 4">
    <name type="scientific">Jeotgalibacillus soli</name>
    <dbReference type="NCBI Taxonomy" id="889306"/>
    <lineage>
        <taxon>Bacteria</taxon>
        <taxon>Bacillati</taxon>
        <taxon>Bacillota</taxon>
        <taxon>Bacilli</taxon>
        <taxon>Bacillales</taxon>
        <taxon>Caryophanaceae</taxon>
        <taxon>Jeotgalibacillus</taxon>
    </lineage>
</organism>
<dbReference type="PROSITE" id="PS50206">
    <property type="entry name" value="RHODANESE_3"/>
    <property type="match status" value="2"/>
</dbReference>
<dbReference type="InterPro" id="IPR044528">
    <property type="entry name" value="POD-like_MBL-fold"/>
</dbReference>
<dbReference type="PATRIC" id="fig|889306.3.peg.467"/>
<comment type="caution">
    <text evidence="3">The sequence shown here is derived from an EMBL/GenBank/DDBJ whole genome shotgun (WGS) entry which is preliminary data.</text>
</comment>
<dbReference type="InterPro" id="IPR036866">
    <property type="entry name" value="RibonucZ/Hydroxyglut_hydro"/>
</dbReference>
<dbReference type="STRING" id="889306.KP78_04670"/>
<accession>A0A0C2VT46</accession>
<dbReference type="CDD" id="cd00158">
    <property type="entry name" value="RHOD"/>
    <property type="match status" value="1"/>
</dbReference>
<dbReference type="InterPro" id="IPR051682">
    <property type="entry name" value="Mito_Persulfide_Diox"/>
</dbReference>
<sequence>MLLRTFFDEKLAQYAYLVGCQRTGEAIIIDPPRNVKTIVQEARKEGLMITAAAETHIHADFASGARQLAVEYGSTLYLSDEGDENWKYQYTDGLKAVLVKDGSLFNIGNIRFDVMHTPGHTPESISYIVTDLGGGATDPMGIFTGDFVFVGDIGRPDLLEKSAGAIGSAKAGAHQMFHSLKRFKELPDYLTVWPGHGAGSACGKSLGAVPQSTVGYEKRFNWAMSIENEEGFVTELLKDQPEAPSYFAQMKKVNNMGPDLIKDEPIVWETDAVALEVWSERKGNIILDTRPSHETENGLIPGSINIPFGKILPNWAGWLINYDEDITLIVKPEQAEEALIALRSIHLDRVVKLADPAIIQEAAVVSYETLTTEEFAELKENTDVQIIDVRNDSEWQGGRIAGTDHKMLGHLRKEGSTLDPNKPLLIHCQSGARSAIAASVMLSLGFKNVKHLAGGFNAWVRDRSNEVVTS</sequence>
<dbReference type="EMBL" id="JXRP01000006">
    <property type="protein sequence ID" value="KIL52097.1"/>
    <property type="molecule type" value="Genomic_DNA"/>
</dbReference>
<dbReference type="GO" id="GO:0006749">
    <property type="term" value="P:glutathione metabolic process"/>
    <property type="evidence" value="ECO:0007669"/>
    <property type="project" value="InterPro"/>
</dbReference>
<dbReference type="Proteomes" id="UP000031938">
    <property type="component" value="Unassembled WGS sequence"/>
</dbReference>
<evidence type="ECO:0000313" key="4">
    <source>
        <dbReference type="Proteomes" id="UP000031938"/>
    </source>
</evidence>
<dbReference type="InterPro" id="IPR001763">
    <property type="entry name" value="Rhodanese-like_dom"/>
</dbReference>
<proteinExistence type="predicted"/>
<dbReference type="Pfam" id="PF00753">
    <property type="entry name" value="Lactamase_B"/>
    <property type="match status" value="1"/>
</dbReference>
<dbReference type="GO" id="GO:0050313">
    <property type="term" value="F:sulfur dioxygenase activity"/>
    <property type="evidence" value="ECO:0007669"/>
    <property type="project" value="InterPro"/>
</dbReference>
<keyword evidence="4" id="KW-1185">Reference proteome</keyword>
<keyword evidence="1" id="KW-0479">Metal-binding</keyword>
<evidence type="ECO:0000313" key="3">
    <source>
        <dbReference type="EMBL" id="KIL52097.1"/>
    </source>
</evidence>
<evidence type="ECO:0000259" key="2">
    <source>
        <dbReference type="PROSITE" id="PS50206"/>
    </source>
</evidence>
<dbReference type="AlphaFoldDB" id="A0A0C2VT46"/>
<dbReference type="GO" id="GO:0070813">
    <property type="term" value="P:hydrogen sulfide metabolic process"/>
    <property type="evidence" value="ECO:0007669"/>
    <property type="project" value="TreeGrafter"/>
</dbReference>
<dbReference type="CDD" id="cd07724">
    <property type="entry name" value="POD-like_MBL-fold"/>
    <property type="match status" value="1"/>
</dbReference>
<dbReference type="GO" id="GO:0046872">
    <property type="term" value="F:metal ion binding"/>
    <property type="evidence" value="ECO:0007669"/>
    <property type="project" value="UniProtKB-KW"/>
</dbReference>
<dbReference type="Pfam" id="PF00581">
    <property type="entry name" value="Rhodanese"/>
    <property type="match status" value="1"/>
</dbReference>
<dbReference type="OrthoDB" id="9784009at2"/>
<feature type="domain" description="Rhodanese" evidence="2">
    <location>
        <begin position="280"/>
        <end position="351"/>
    </location>
</feature>
<protein>
    <recommendedName>
        <fullName evidence="2">Rhodanese domain-containing protein</fullName>
    </recommendedName>
</protein>
<dbReference type="PANTHER" id="PTHR43084:SF1">
    <property type="entry name" value="PERSULFIDE DIOXYGENASE ETHE1, MITOCHONDRIAL"/>
    <property type="match status" value="1"/>
</dbReference>
<dbReference type="Gene3D" id="3.60.15.10">
    <property type="entry name" value="Ribonuclease Z/Hydroxyacylglutathione hydrolase-like"/>
    <property type="match status" value="1"/>
</dbReference>
<dbReference type="InterPro" id="IPR036873">
    <property type="entry name" value="Rhodanese-like_dom_sf"/>
</dbReference>
<dbReference type="InterPro" id="IPR001279">
    <property type="entry name" value="Metallo-B-lactamas"/>
</dbReference>
<name>A0A0C2VT46_9BACL</name>
<dbReference type="SMART" id="SM00849">
    <property type="entry name" value="Lactamase_B"/>
    <property type="match status" value="1"/>
</dbReference>
<gene>
    <name evidence="3" type="ORF">KP78_04670</name>
</gene>
<dbReference type="SUPFAM" id="SSF52821">
    <property type="entry name" value="Rhodanese/Cell cycle control phosphatase"/>
    <property type="match status" value="2"/>
</dbReference>